<name>A0A7J3SL83_9CREN</name>
<gene>
    <name evidence="2" type="ORF">ENW83_03665</name>
</gene>
<dbReference type="PRINTS" id="PR00081">
    <property type="entry name" value="GDHRDH"/>
</dbReference>
<comment type="caution">
    <text evidence="2">The sequence shown here is derived from an EMBL/GenBank/DDBJ whole genome shotgun (WGS) entry which is preliminary data.</text>
</comment>
<dbReference type="GO" id="GO:0016616">
    <property type="term" value="F:oxidoreductase activity, acting on the CH-OH group of donors, NAD or NADP as acceptor"/>
    <property type="evidence" value="ECO:0007669"/>
    <property type="project" value="TreeGrafter"/>
</dbReference>
<comment type="similarity">
    <text evidence="1">Belongs to the short-chain dehydrogenases/reductases (SDR) family.</text>
</comment>
<sequence length="247" mass="25871">MDGGDRDLNEKTAVIVGVGTGMGRSIALSLASKGWNLALLSRDAKRTGEICHEAEAKGIKCFPIVADAMDEGSLNEAMKEAKKKLGRVGALVYNAGGFFTLDGIESLSLDLLDKAYLLHLRGLILSVKALLDDLKSSKGSVVVVAASPATIVAGNAAYASTKGAQLWLVKRLAKELLSYGVRVNSVSPGPTTHDPSSPSDLEVKLGTYDPRPSWDVGEAVAFLLSESSPRFTGANLIMDGGLSIPAD</sequence>
<evidence type="ECO:0000313" key="2">
    <source>
        <dbReference type="EMBL" id="HGZ60287.1"/>
    </source>
</evidence>
<organism evidence="2">
    <name type="scientific">Fervidicoccus fontis</name>
    <dbReference type="NCBI Taxonomy" id="683846"/>
    <lineage>
        <taxon>Archaea</taxon>
        <taxon>Thermoproteota</taxon>
        <taxon>Thermoprotei</taxon>
        <taxon>Fervidicoccales</taxon>
        <taxon>Fervidicoccaceae</taxon>
        <taxon>Fervidicoccus</taxon>
    </lineage>
</organism>
<dbReference type="EMBL" id="DTLS01000102">
    <property type="protein sequence ID" value="HGZ60287.1"/>
    <property type="molecule type" value="Genomic_DNA"/>
</dbReference>
<dbReference type="Pfam" id="PF13561">
    <property type="entry name" value="adh_short_C2"/>
    <property type="match status" value="1"/>
</dbReference>
<accession>A0A7J3SL83</accession>
<reference evidence="2" key="1">
    <citation type="journal article" date="2020" name="mSystems">
        <title>Genome- and Community-Level Interaction Insights into Carbon Utilization and Element Cycling Functions of Hydrothermarchaeota in Hydrothermal Sediment.</title>
        <authorList>
            <person name="Zhou Z."/>
            <person name="Liu Y."/>
            <person name="Xu W."/>
            <person name="Pan J."/>
            <person name="Luo Z.H."/>
            <person name="Li M."/>
        </authorList>
    </citation>
    <scope>NUCLEOTIDE SEQUENCE [LARGE SCALE GENOMIC DNA]</scope>
    <source>
        <strain evidence="2">SpSt-885</strain>
    </source>
</reference>
<dbReference type="InterPro" id="IPR002347">
    <property type="entry name" value="SDR_fam"/>
</dbReference>
<protein>
    <submittedName>
        <fullName evidence="2">SDR family oxidoreductase</fullName>
    </submittedName>
</protein>
<proteinExistence type="inferred from homology"/>
<dbReference type="Gene3D" id="3.40.50.720">
    <property type="entry name" value="NAD(P)-binding Rossmann-like Domain"/>
    <property type="match status" value="1"/>
</dbReference>
<dbReference type="SUPFAM" id="SSF51735">
    <property type="entry name" value="NAD(P)-binding Rossmann-fold domains"/>
    <property type="match status" value="1"/>
</dbReference>
<dbReference type="InterPro" id="IPR036291">
    <property type="entry name" value="NAD(P)-bd_dom_sf"/>
</dbReference>
<evidence type="ECO:0000256" key="1">
    <source>
        <dbReference type="ARBA" id="ARBA00006484"/>
    </source>
</evidence>
<dbReference type="AlphaFoldDB" id="A0A7J3SL83"/>
<dbReference type="PANTHER" id="PTHR42760">
    <property type="entry name" value="SHORT-CHAIN DEHYDROGENASES/REDUCTASES FAMILY MEMBER"/>
    <property type="match status" value="1"/>
</dbReference>
<dbReference type="CDD" id="cd05233">
    <property type="entry name" value="SDR_c"/>
    <property type="match status" value="1"/>
</dbReference>